<evidence type="ECO:0000313" key="1">
    <source>
        <dbReference type="EMBL" id="VVV07029.1"/>
    </source>
</evidence>
<dbReference type="RefSeq" id="WP_192957911.1">
    <property type="nucleotide sequence ID" value="NZ_LR721753.1"/>
</dbReference>
<dbReference type="AlphaFoldDB" id="A0A5Q4ZYU2"/>
<sequence length="190" mass="21953">MSKINQTIIEYAHKQCDLLRINKADLKYAGLNLEQALELGYLTADVVFQMQHLASIFKSFVNEYVVINEGRDEIEIYSVYEKDMATDEQIGILNSYYQTHHNRFTEADNTLTTFLLYASVRSALFNRNDINQRRLGYAKMLTSLDEGVVIVDHVTATMRNLRLPNKMLHVELGHSIPEEVNMNYETPTIE</sequence>
<reference evidence="1" key="1">
    <citation type="submission" date="2019-09" db="EMBL/GenBank/DDBJ databases">
        <authorList>
            <person name="Hjerde E."/>
        </authorList>
    </citation>
    <scope>NUCLEOTIDE SEQUENCE [LARGE SCALE GENOMIC DNA]</scope>
    <source>
        <strain evidence="1">06/09/160</strain>
        <plasmid evidence="1">pAWOD_2</plasmid>
    </source>
</reference>
<name>A0A5Q4ZYU2_9GAMM</name>
<accession>A0A5Q4ZYU2</accession>
<organism evidence="1">
    <name type="scientific">Aliivibrio wodanis</name>
    <dbReference type="NCBI Taxonomy" id="80852"/>
    <lineage>
        <taxon>Bacteria</taxon>
        <taxon>Pseudomonadati</taxon>
        <taxon>Pseudomonadota</taxon>
        <taxon>Gammaproteobacteria</taxon>
        <taxon>Vibrionales</taxon>
        <taxon>Vibrionaceae</taxon>
        <taxon>Aliivibrio</taxon>
    </lineage>
</organism>
<geneLocation type="plasmid" evidence="1">
    <name>pAWOD_2</name>
</geneLocation>
<proteinExistence type="predicted"/>
<gene>
    <name evidence="1" type="ORF">AW0309160_04523</name>
</gene>
<dbReference type="EMBL" id="LR721753">
    <property type="protein sequence ID" value="VVV07029.1"/>
    <property type="molecule type" value="Genomic_DNA"/>
</dbReference>
<keyword evidence="1" id="KW-0614">Plasmid</keyword>
<protein>
    <submittedName>
        <fullName evidence="1">Uncharacterized protein</fullName>
    </submittedName>
</protein>